<evidence type="ECO:0000313" key="3">
    <source>
        <dbReference type="Proteomes" id="UP000175968"/>
    </source>
</evidence>
<evidence type="ECO:0000259" key="1">
    <source>
        <dbReference type="Pfam" id="PF13229"/>
    </source>
</evidence>
<keyword evidence="3" id="KW-1185">Reference proteome</keyword>
<dbReference type="PANTHER" id="PTHR36453:SF1">
    <property type="entry name" value="RIGHT HANDED BETA HELIX DOMAIN-CONTAINING PROTEIN"/>
    <property type="match status" value="1"/>
</dbReference>
<dbReference type="Gene3D" id="2.160.20.10">
    <property type="entry name" value="Single-stranded right-handed beta-helix, Pectin lyase-like"/>
    <property type="match status" value="3"/>
</dbReference>
<dbReference type="InterPro" id="IPR039448">
    <property type="entry name" value="Beta_helix"/>
</dbReference>
<dbReference type="EMBL" id="CP017479">
    <property type="protein sequence ID" value="AOW11180.1"/>
    <property type="molecule type" value="Genomic_DNA"/>
</dbReference>
<feature type="domain" description="Right handed beta helix" evidence="1">
    <location>
        <begin position="303"/>
        <end position="370"/>
    </location>
</feature>
<dbReference type="InterPro" id="IPR006626">
    <property type="entry name" value="PbH1"/>
</dbReference>
<dbReference type="SMART" id="SM00710">
    <property type="entry name" value="PbH1"/>
    <property type="match status" value="5"/>
</dbReference>
<dbReference type="InterPro" id="IPR012334">
    <property type="entry name" value="Pectin_lyas_fold"/>
</dbReference>
<dbReference type="AlphaFoldDB" id="A0AAC9I6R5"/>
<accession>A0AAC9I6R5</accession>
<proteinExistence type="predicted"/>
<dbReference type="KEGG" id="fgl:EM308_17770"/>
<dbReference type="Proteomes" id="UP000175968">
    <property type="component" value="Chromosome"/>
</dbReference>
<sequence>MKKNIVYALIFLWGLSINAQTKIYVSPKGNDNGSGEIKSPLRTIQSAIEKSRKMQGAVVIELLEGNYHVNKTIEVNREDLTIKSYNRQKVSVSGDMVIPVNKAIKIKDKQILSRIDKALVDKIYEIDFGKMGISIERIHAVGFGRASKEGWSELVVNGEPLKMSRWPNDSMEPIGKVLVSGNEKDKETGNLPVFKFDTDRPKRWEKADEVWLSGYFGYGYADDMIPVKKINYQDSTFHMADFTNYQFNSGKPFLQWFAVNLLEEIDTPGEYAIDAKAQKIYFMPKGEIKELRLLTLKAPLFAIENCKNVLVKGLTIENSRGIGVYIENAHNAVVDSCTIRNLGSAGVSMGKGNIPNDNKKLHNMANAGAQISREIGGMAGALYANPVLNRQAGTNNGVSNSYIYDTGAGGVILSGGDRLTLERGNSFVENCQIHDFNRIEKSYRPAVWIDGVGNRVTRCDIFNAPSMAIIFHGNEQVIEYCKITNVCTEIDDQGAIYYGRDPSERGNIIRYNYFKEISPRHSVMATYHDDLACDGKVYGNIYYKAGSKPVMIGGGKDNHYYNNIFINSPYAIHLDNRGNNWGKFMTVKGAIVDQRLNLVNYTQPPYSTAYPELVNYWKEGAEMSLRNVFNGNLFVNIKNVIHGESSMGEFYNNWDTPNDPGFVDINDPLKGFKEDAEVFKKIKDFPKLPFDKIGCTLKKK</sequence>
<feature type="domain" description="Right handed beta helix" evidence="1">
    <location>
        <begin position="394"/>
        <end position="565"/>
    </location>
</feature>
<name>A0AAC9I6R5_9FLAO</name>
<dbReference type="InterPro" id="IPR011050">
    <property type="entry name" value="Pectin_lyase_fold/virulence"/>
</dbReference>
<protein>
    <recommendedName>
        <fullName evidence="1">Right handed beta helix domain-containing protein</fullName>
    </recommendedName>
</protein>
<organism evidence="2 3">
    <name type="scientific">Flavobacterium gilvum</name>
    <dbReference type="NCBI Taxonomy" id="1492737"/>
    <lineage>
        <taxon>Bacteria</taxon>
        <taxon>Pseudomonadati</taxon>
        <taxon>Bacteroidota</taxon>
        <taxon>Flavobacteriia</taxon>
        <taxon>Flavobacteriales</taxon>
        <taxon>Flavobacteriaceae</taxon>
        <taxon>Flavobacterium</taxon>
    </lineage>
</organism>
<evidence type="ECO:0000313" key="2">
    <source>
        <dbReference type="EMBL" id="AOW11180.1"/>
    </source>
</evidence>
<gene>
    <name evidence="2" type="ORF">EM308_17770</name>
</gene>
<dbReference type="Pfam" id="PF13229">
    <property type="entry name" value="Beta_helix"/>
    <property type="match status" value="2"/>
</dbReference>
<dbReference type="PANTHER" id="PTHR36453">
    <property type="entry name" value="SECRETED PROTEIN-RELATED"/>
    <property type="match status" value="1"/>
</dbReference>
<dbReference type="RefSeq" id="WP_035638583.1">
    <property type="nucleotide sequence ID" value="NZ_CP017479.1"/>
</dbReference>
<reference evidence="2 3" key="1">
    <citation type="submission" date="2016-10" db="EMBL/GenBank/DDBJ databases">
        <title>Flavobacterium gilvum sp. nov., isolated from stream water.</title>
        <authorList>
            <person name="Shin S.-K."/>
            <person name="Cho Y.-J."/>
            <person name="Yi H."/>
        </authorList>
    </citation>
    <scope>NUCLEOTIDE SEQUENCE [LARGE SCALE GENOMIC DNA]</scope>
    <source>
        <strain evidence="2 3">EM1308</strain>
    </source>
</reference>
<dbReference type="SUPFAM" id="SSF51126">
    <property type="entry name" value="Pectin lyase-like"/>
    <property type="match status" value="2"/>
</dbReference>